<comment type="caution">
    <text evidence="1">The sequence shown here is derived from an EMBL/GenBank/DDBJ whole genome shotgun (WGS) entry which is preliminary data.</text>
</comment>
<dbReference type="Proteomes" id="UP000003803">
    <property type="component" value="Unassembled WGS sequence"/>
</dbReference>
<sequence>MPRLFFKKAGAQPVYAQYPPYYSRHSRLKFFGLPFFQKSWSAACINAAPAPLFAAQPTKVFWLTFF</sequence>
<accession>B0PCH8</accession>
<gene>
    <name evidence="1" type="ORF">ANACOL_02487</name>
</gene>
<organism evidence="1 2">
    <name type="scientific">Anaerotruncus colihominis DSM 17241</name>
    <dbReference type="NCBI Taxonomy" id="445972"/>
    <lineage>
        <taxon>Bacteria</taxon>
        <taxon>Bacillati</taxon>
        <taxon>Bacillota</taxon>
        <taxon>Clostridia</taxon>
        <taxon>Eubacteriales</taxon>
        <taxon>Oscillospiraceae</taxon>
        <taxon>Anaerotruncus</taxon>
    </lineage>
</organism>
<dbReference type="HOGENOM" id="CLU_2821652_0_0_9"/>
<dbReference type="AlphaFoldDB" id="B0PCH8"/>
<protein>
    <submittedName>
        <fullName evidence="1">Uncharacterized protein</fullName>
    </submittedName>
</protein>
<keyword evidence="2" id="KW-1185">Reference proteome</keyword>
<dbReference type="EMBL" id="ABGD02000019">
    <property type="protein sequence ID" value="EDS10933.1"/>
    <property type="molecule type" value="Genomic_DNA"/>
</dbReference>
<reference evidence="1" key="1">
    <citation type="submission" date="2007-11" db="EMBL/GenBank/DDBJ databases">
        <authorList>
            <person name="Fulton L."/>
            <person name="Clifton S."/>
            <person name="Fulton B."/>
            <person name="Xu J."/>
            <person name="Minx P."/>
            <person name="Pepin K.H."/>
            <person name="Johnson M."/>
            <person name="Thiruvilangam P."/>
            <person name="Bhonagiri V."/>
            <person name="Nash W.E."/>
            <person name="Mardis E.R."/>
            <person name="Wilson R.K."/>
        </authorList>
    </citation>
    <scope>NUCLEOTIDE SEQUENCE [LARGE SCALE GENOMIC DNA]</scope>
    <source>
        <strain evidence="1">DSM 17241</strain>
    </source>
</reference>
<name>B0PCH8_9FIRM</name>
<evidence type="ECO:0000313" key="2">
    <source>
        <dbReference type="Proteomes" id="UP000003803"/>
    </source>
</evidence>
<reference evidence="1" key="2">
    <citation type="submission" date="2013-09" db="EMBL/GenBank/DDBJ databases">
        <title>Draft genome sequence of Anaerotruncus colihominis(DSM 17241).</title>
        <authorList>
            <person name="Sudarsanam P."/>
            <person name="Ley R."/>
            <person name="Guruge J."/>
            <person name="Turnbaugh P.J."/>
            <person name="Mahowald M."/>
            <person name="Liep D."/>
            <person name="Gordon J."/>
        </authorList>
    </citation>
    <scope>NUCLEOTIDE SEQUENCE</scope>
    <source>
        <strain evidence="1">DSM 17241</strain>
    </source>
</reference>
<evidence type="ECO:0000313" key="1">
    <source>
        <dbReference type="EMBL" id="EDS10933.1"/>
    </source>
</evidence>
<proteinExistence type="predicted"/>